<feature type="domain" description="Ribosome maturation factor RimM PRC barrel" evidence="6">
    <location>
        <begin position="105"/>
        <end position="168"/>
    </location>
</feature>
<accession>A0A1W1BJ04</accession>
<proteinExistence type="inferred from homology"/>
<dbReference type="InterPro" id="IPR056792">
    <property type="entry name" value="PRC_RimM"/>
</dbReference>
<dbReference type="SUPFAM" id="SSF50346">
    <property type="entry name" value="PRC-barrel domain"/>
    <property type="match status" value="1"/>
</dbReference>
<dbReference type="Pfam" id="PF01782">
    <property type="entry name" value="RimM"/>
    <property type="match status" value="1"/>
</dbReference>
<evidence type="ECO:0000313" key="7">
    <source>
        <dbReference type="EMBL" id="SFV53486.1"/>
    </source>
</evidence>
<evidence type="ECO:0000256" key="4">
    <source>
        <dbReference type="ARBA" id="ARBA00023186"/>
    </source>
</evidence>
<evidence type="ECO:0000259" key="5">
    <source>
        <dbReference type="Pfam" id="PF01782"/>
    </source>
</evidence>
<dbReference type="GO" id="GO:0006364">
    <property type="term" value="P:rRNA processing"/>
    <property type="evidence" value="ECO:0007669"/>
    <property type="project" value="UniProtKB-KW"/>
</dbReference>
<dbReference type="InterPro" id="IPR011961">
    <property type="entry name" value="RimM"/>
</dbReference>
<organism evidence="7">
    <name type="scientific">hydrothermal vent metagenome</name>
    <dbReference type="NCBI Taxonomy" id="652676"/>
    <lineage>
        <taxon>unclassified sequences</taxon>
        <taxon>metagenomes</taxon>
        <taxon>ecological metagenomes</taxon>
    </lineage>
</organism>
<dbReference type="HAMAP" id="MF_00014">
    <property type="entry name" value="Ribosome_mat_RimM"/>
    <property type="match status" value="1"/>
</dbReference>
<dbReference type="NCBIfam" id="TIGR02273">
    <property type="entry name" value="16S_RimM"/>
    <property type="match status" value="1"/>
</dbReference>
<protein>
    <submittedName>
        <fullName evidence="7">16S rRNA processing protein RimM</fullName>
    </submittedName>
</protein>
<evidence type="ECO:0000259" key="6">
    <source>
        <dbReference type="Pfam" id="PF24986"/>
    </source>
</evidence>
<evidence type="ECO:0000256" key="2">
    <source>
        <dbReference type="ARBA" id="ARBA00022517"/>
    </source>
</evidence>
<dbReference type="InterPro" id="IPR002676">
    <property type="entry name" value="RimM_N"/>
</dbReference>
<feature type="domain" description="RimM N-terminal" evidence="5">
    <location>
        <begin position="12"/>
        <end position="94"/>
    </location>
</feature>
<evidence type="ECO:0000256" key="1">
    <source>
        <dbReference type="ARBA" id="ARBA00022490"/>
    </source>
</evidence>
<sequence>MSDSNKTKRLLVGKINGLFGIKGLVKVFSYTKPRENITTYKTWHLTRNGNDFLEVIVQTGRQQAKTIVAQLKQYDTPEKSETLLGYDIYINKSDLPKTNKDEYYWDDLINMTVINQHNQTIGKVTYLIETGSNDVLVIKHKDKEILIPFINPFVGKISLEEKIIWVDWT</sequence>
<name>A0A1W1BJ04_9ZZZZ</name>
<dbReference type="EMBL" id="FPHJ01000011">
    <property type="protein sequence ID" value="SFV53486.1"/>
    <property type="molecule type" value="Genomic_DNA"/>
</dbReference>
<keyword evidence="1" id="KW-0963">Cytoplasm</keyword>
<dbReference type="PANTHER" id="PTHR33692">
    <property type="entry name" value="RIBOSOME MATURATION FACTOR RIMM"/>
    <property type="match status" value="1"/>
</dbReference>
<dbReference type="InterPro" id="IPR009000">
    <property type="entry name" value="Transl_B-barrel_sf"/>
</dbReference>
<dbReference type="InterPro" id="IPR036976">
    <property type="entry name" value="RimM_N_sf"/>
</dbReference>
<evidence type="ECO:0000256" key="3">
    <source>
        <dbReference type="ARBA" id="ARBA00022552"/>
    </source>
</evidence>
<dbReference type="Gene3D" id="2.30.30.240">
    <property type="entry name" value="PRC-barrel domain"/>
    <property type="match status" value="1"/>
</dbReference>
<keyword evidence="3" id="KW-0698">rRNA processing</keyword>
<dbReference type="Gene3D" id="2.40.30.60">
    <property type="entry name" value="RimM"/>
    <property type="match status" value="1"/>
</dbReference>
<reference evidence="7" key="1">
    <citation type="submission" date="2016-10" db="EMBL/GenBank/DDBJ databases">
        <authorList>
            <person name="de Groot N.N."/>
        </authorList>
    </citation>
    <scope>NUCLEOTIDE SEQUENCE</scope>
</reference>
<keyword evidence="4" id="KW-0143">Chaperone</keyword>
<dbReference type="GO" id="GO:0005840">
    <property type="term" value="C:ribosome"/>
    <property type="evidence" value="ECO:0007669"/>
    <property type="project" value="InterPro"/>
</dbReference>
<dbReference type="AlphaFoldDB" id="A0A1W1BJ04"/>
<dbReference type="GO" id="GO:0043022">
    <property type="term" value="F:ribosome binding"/>
    <property type="evidence" value="ECO:0007669"/>
    <property type="project" value="InterPro"/>
</dbReference>
<dbReference type="PANTHER" id="PTHR33692:SF1">
    <property type="entry name" value="RIBOSOME MATURATION FACTOR RIMM"/>
    <property type="match status" value="1"/>
</dbReference>
<gene>
    <name evidence="7" type="ORF">MNB_SUP05-5-167</name>
</gene>
<keyword evidence="2" id="KW-0690">Ribosome biogenesis</keyword>
<dbReference type="InterPro" id="IPR011033">
    <property type="entry name" value="PRC_barrel-like_sf"/>
</dbReference>
<dbReference type="SUPFAM" id="SSF50447">
    <property type="entry name" value="Translation proteins"/>
    <property type="match status" value="1"/>
</dbReference>
<dbReference type="Pfam" id="PF24986">
    <property type="entry name" value="PRC_RimM"/>
    <property type="match status" value="1"/>
</dbReference>